<evidence type="ECO:0000313" key="1">
    <source>
        <dbReference type="EMBL" id="QEC58140.1"/>
    </source>
</evidence>
<dbReference type="RefSeq" id="WP_146791188.1">
    <property type="nucleotide sequence ID" value="NZ_BAABIO010000003.1"/>
</dbReference>
<gene>
    <name evidence="1" type="ORF">FSB75_20260</name>
</gene>
<evidence type="ECO:0000313" key="2">
    <source>
        <dbReference type="Proteomes" id="UP000321204"/>
    </source>
</evidence>
<protein>
    <recommendedName>
        <fullName evidence="3">Porin</fullName>
    </recommendedName>
</protein>
<keyword evidence="2" id="KW-1185">Reference proteome</keyword>
<organism evidence="1 2">
    <name type="scientific">Flavisolibacter ginsenosidimutans</name>
    <dbReference type="NCBI Taxonomy" id="661481"/>
    <lineage>
        <taxon>Bacteria</taxon>
        <taxon>Pseudomonadati</taxon>
        <taxon>Bacteroidota</taxon>
        <taxon>Chitinophagia</taxon>
        <taxon>Chitinophagales</taxon>
        <taxon>Chitinophagaceae</taxon>
        <taxon>Flavisolibacter</taxon>
    </lineage>
</organism>
<dbReference type="Pfam" id="PF14121">
    <property type="entry name" value="Porin_10"/>
    <property type="match status" value="1"/>
</dbReference>
<dbReference type="OrthoDB" id="1489309at2"/>
<sequence length="689" mass="79757">MKPAPFHKIFLCFLLCFIGERLFAQQPVIRLPGQMRLPTNRTYDTASRANRTGKDTAAVSGVERRDYSDDSLHVQVYYLGAVKPVSFDTSIRDFTTRFPIPATHIYLGNDGSATKSLLFFTPQRIGFDPGFHTHDVYKFKLENARFYNTPKPYTELGYMLGGGQEQIIDILHTQNIKPYWNVSFQYRLLSAPGIFRNQKNYHSNYQIASWYQSPHKRYNNYFVLLGNKIQAGQNGGILADKDYLDDPIYQRSRAVIPTHIGGQTAFAQSPFSSVVNTAQKEKEFNFLLRQQYDLGRKDSIVTDSTVVPLFYPRLRFEHSLRFGKYTYWYQDIPSSTNVPDSAYYHDFYGIVMKKPGDSVFLQDQWREWSNDFSIYQFPDANNLQQYIKLGAELQLLKGTLKASSPSLYNIIAHGEYRNRTKNQKWDINAFGRLYTAGFNSGDYHAFISLQRLLSQQLGTLQIGFENINRSPSFIYDKRSSFYLDSAKAFGKENTLHFFARYFIPKLNVQLNGDYYFVSNYLYLNGYKTLQQENAVFNLLRVSALKTFRVSRNLNLHSEVYVQQKAGGAAVNVPVLYTRNRLAYEGLFFRNLNLSMGLEMRYNTPYKADNYSPVLGQFFYQDTLTIGNRPDLHAFVHLRIRTFKAYLRVENLNTVTTVGGFGFNHNNFAAPYYPLPGLFIRFGIYWAFIN</sequence>
<proteinExistence type="predicted"/>
<name>A0A5B8UQ47_9BACT</name>
<evidence type="ECO:0008006" key="3">
    <source>
        <dbReference type="Google" id="ProtNLM"/>
    </source>
</evidence>
<dbReference type="AlphaFoldDB" id="A0A5B8UQ47"/>
<dbReference type="InterPro" id="IPR025631">
    <property type="entry name" value="Porin_10"/>
</dbReference>
<dbReference type="KEGG" id="fgg:FSB75_20260"/>
<reference evidence="1 2" key="1">
    <citation type="journal article" date="2015" name="Int. J. Syst. Evol. Microbiol.">
        <title>Flavisolibacter ginsenosidimutans sp. nov., with ginsenoside-converting activity isolated from soil used for cultivating ginseng.</title>
        <authorList>
            <person name="Zhao Y."/>
            <person name="Liu Q."/>
            <person name="Kang M.S."/>
            <person name="Jin F."/>
            <person name="Yu H."/>
            <person name="Im W.T."/>
        </authorList>
    </citation>
    <scope>NUCLEOTIDE SEQUENCE [LARGE SCALE GENOMIC DNA]</scope>
    <source>
        <strain evidence="1 2">Gsoil 636</strain>
    </source>
</reference>
<dbReference type="Proteomes" id="UP000321204">
    <property type="component" value="Chromosome"/>
</dbReference>
<accession>A0A5B8UQ47</accession>
<dbReference type="EMBL" id="CP042433">
    <property type="protein sequence ID" value="QEC58140.1"/>
    <property type="molecule type" value="Genomic_DNA"/>
</dbReference>